<accession>A0A6J4MGW5</accession>
<feature type="region of interest" description="Disordered" evidence="1">
    <location>
        <begin position="1"/>
        <end position="31"/>
    </location>
</feature>
<feature type="region of interest" description="Disordered" evidence="1">
    <location>
        <begin position="265"/>
        <end position="327"/>
    </location>
</feature>
<proteinExistence type="predicted"/>
<feature type="compositionally biased region" description="Basic residues" evidence="1">
    <location>
        <begin position="108"/>
        <end position="122"/>
    </location>
</feature>
<name>A0A6J4MGW5_9BACT</name>
<sequence length="327" mass="34113">DDRHTSPGPGVLSPACRNLPRVRHSDGGQPRLPLVGVVRAVAGAGGADRGPGAVAGPDVHRRARGHPQEAVSRPPRAERRARYAPAAAGRGAVHRVSEDPLLPPRPQSPRRAHRQPRHLRHRAAADAAAAGVLPRGVDLLRLSGRLLRALHRRRADLSAGAHRARRTDLARVQALAGLAPAARLGRVRGGPGLSRRGVVGAGLRGVAGGAGAPPGSVRVGVVAAPVRVPLRHHRRARRAPQRALASPAAVLFVAAAEFQRARHASLRSQHSLAPAAGPPPHPARGVPPQPGRHLALAGHLAADEGASHRGDRRGRRVFGRPGADAQM</sequence>
<feature type="compositionally biased region" description="Pro residues" evidence="1">
    <location>
        <begin position="276"/>
        <end position="290"/>
    </location>
</feature>
<protein>
    <submittedName>
        <fullName evidence="2">Uncharacterized protein</fullName>
    </submittedName>
</protein>
<reference evidence="2" key="1">
    <citation type="submission" date="2020-02" db="EMBL/GenBank/DDBJ databases">
        <authorList>
            <person name="Meier V. D."/>
        </authorList>
    </citation>
    <scope>NUCLEOTIDE SEQUENCE</scope>
    <source>
        <strain evidence="2">AVDCRST_MAG89</strain>
    </source>
</reference>
<feature type="compositionally biased region" description="Low complexity" evidence="1">
    <location>
        <begin position="291"/>
        <end position="300"/>
    </location>
</feature>
<dbReference type="AlphaFoldDB" id="A0A6J4MGW5"/>
<organism evidence="2">
    <name type="scientific">uncultured Gemmatimonadota bacterium</name>
    <dbReference type="NCBI Taxonomy" id="203437"/>
    <lineage>
        <taxon>Bacteria</taxon>
        <taxon>Pseudomonadati</taxon>
        <taxon>Gemmatimonadota</taxon>
        <taxon>environmental samples</taxon>
    </lineage>
</organism>
<evidence type="ECO:0000313" key="2">
    <source>
        <dbReference type="EMBL" id="CAA9359015.1"/>
    </source>
</evidence>
<dbReference type="EMBL" id="CADCTV010000758">
    <property type="protein sequence ID" value="CAA9359015.1"/>
    <property type="molecule type" value="Genomic_DNA"/>
</dbReference>
<feature type="non-terminal residue" evidence="2">
    <location>
        <position position="1"/>
    </location>
</feature>
<gene>
    <name evidence="2" type="ORF">AVDCRST_MAG89-3622</name>
</gene>
<feature type="region of interest" description="Disordered" evidence="1">
    <location>
        <begin position="44"/>
        <end position="127"/>
    </location>
</feature>
<evidence type="ECO:0000256" key="1">
    <source>
        <dbReference type="SAM" id="MobiDB-lite"/>
    </source>
</evidence>
<feature type="non-terminal residue" evidence="2">
    <location>
        <position position="327"/>
    </location>
</feature>